<proteinExistence type="inferred from homology"/>
<feature type="transmembrane region" description="Helical" evidence="8">
    <location>
        <begin position="303"/>
        <end position="320"/>
    </location>
</feature>
<dbReference type="EMBL" id="DRMS01000074">
    <property type="protein sequence ID" value="HFC91548.1"/>
    <property type="molecule type" value="Genomic_DNA"/>
</dbReference>
<dbReference type="AlphaFoldDB" id="A0A7V2T0V9"/>
<feature type="transmembrane region" description="Helical" evidence="8">
    <location>
        <begin position="381"/>
        <end position="401"/>
    </location>
</feature>
<comment type="similarity">
    <text evidence="2">Belongs to the ABC-4 integral membrane protein family. LolC/E subfamily.</text>
</comment>
<keyword evidence="11" id="KW-0449">Lipoprotein</keyword>
<accession>A0A7V2T0V9</accession>
<dbReference type="InterPro" id="IPR051447">
    <property type="entry name" value="Lipoprotein-release_system"/>
</dbReference>
<keyword evidence="7 8" id="KW-0472">Membrane</keyword>
<dbReference type="InterPro" id="IPR025857">
    <property type="entry name" value="MacB_PCD"/>
</dbReference>
<evidence type="ECO:0000256" key="2">
    <source>
        <dbReference type="ARBA" id="ARBA00005236"/>
    </source>
</evidence>
<keyword evidence="6 8" id="KW-1133">Transmembrane helix</keyword>
<evidence type="ECO:0000256" key="3">
    <source>
        <dbReference type="ARBA" id="ARBA00022448"/>
    </source>
</evidence>
<dbReference type="GO" id="GO:0098797">
    <property type="term" value="C:plasma membrane protein complex"/>
    <property type="evidence" value="ECO:0007669"/>
    <property type="project" value="TreeGrafter"/>
</dbReference>
<organism evidence="11">
    <name type="scientific">Leucothrix mucor</name>
    <dbReference type="NCBI Taxonomy" id="45248"/>
    <lineage>
        <taxon>Bacteria</taxon>
        <taxon>Pseudomonadati</taxon>
        <taxon>Pseudomonadota</taxon>
        <taxon>Gammaproteobacteria</taxon>
        <taxon>Thiotrichales</taxon>
        <taxon>Thiotrichaceae</taxon>
        <taxon>Leucothrix</taxon>
    </lineage>
</organism>
<evidence type="ECO:0000256" key="7">
    <source>
        <dbReference type="ARBA" id="ARBA00023136"/>
    </source>
</evidence>
<sequence>MFQPVEAFIGLRYTKARRQSHFVSFITFASMFGIALGVMVLIVVLSVMNGFESSMRDRILGMLSHVTVSETDAKIEHWQQRREAMLKRDHVVAVAPFVERQVMLNASGKVQGTLLEGVLPDYEKQISNVPEKMMKGSFTDLVAGKNNIILGSKLAKALQVDVGNSIILLTPNADTLISGELPVLREFNVVGMFEVDLQQYDKTTAYVHMQDAVELFELDEQVTGLRIKLDDLYKSNQVSKDIIATSGEDLWISDWTKNNTTVFKAIQLQKTMMFFILGMIIAVAAFNLVSTLVMVVTDKASDIAIFRTLGLTPISVMKVFMVQGTLIGLIGVSLGVLFGVVLAMNVGTLLPWIEGLLDTRFISADVYGISKIESNIRWLDIVIIALSALVLSMLATIYPAWKASRLQPAEALRYE</sequence>
<dbReference type="GO" id="GO:0044874">
    <property type="term" value="P:lipoprotein localization to outer membrane"/>
    <property type="evidence" value="ECO:0007669"/>
    <property type="project" value="TreeGrafter"/>
</dbReference>
<evidence type="ECO:0000256" key="1">
    <source>
        <dbReference type="ARBA" id="ARBA00004651"/>
    </source>
</evidence>
<evidence type="ECO:0000259" key="9">
    <source>
        <dbReference type="Pfam" id="PF02687"/>
    </source>
</evidence>
<feature type="domain" description="ABC3 transporter permease C-terminal" evidence="9">
    <location>
        <begin position="274"/>
        <end position="408"/>
    </location>
</feature>
<keyword evidence="4" id="KW-1003">Cell membrane</keyword>
<dbReference type="Proteomes" id="UP000885750">
    <property type="component" value="Unassembled WGS sequence"/>
</dbReference>
<dbReference type="GO" id="GO:0042953">
    <property type="term" value="P:lipoprotein transport"/>
    <property type="evidence" value="ECO:0007669"/>
    <property type="project" value="InterPro"/>
</dbReference>
<dbReference type="InterPro" id="IPR011925">
    <property type="entry name" value="LolCE_TM"/>
</dbReference>
<evidence type="ECO:0000256" key="8">
    <source>
        <dbReference type="SAM" id="Phobius"/>
    </source>
</evidence>
<comment type="caution">
    <text evidence="11">The sequence shown here is derived from an EMBL/GenBank/DDBJ whole genome shotgun (WGS) entry which is preliminary data.</text>
</comment>
<protein>
    <submittedName>
        <fullName evidence="11">Lipoprotein-releasing ABC transporter permease subunit</fullName>
    </submittedName>
</protein>
<dbReference type="Pfam" id="PF12704">
    <property type="entry name" value="MacB_PCD"/>
    <property type="match status" value="1"/>
</dbReference>
<keyword evidence="5 8" id="KW-0812">Transmembrane</keyword>
<dbReference type="PANTHER" id="PTHR30489:SF0">
    <property type="entry name" value="LIPOPROTEIN-RELEASING SYSTEM TRANSMEMBRANE PROTEIN LOLE"/>
    <property type="match status" value="1"/>
</dbReference>
<feature type="transmembrane region" description="Helical" evidence="8">
    <location>
        <begin position="327"/>
        <end position="353"/>
    </location>
</feature>
<reference evidence="11" key="1">
    <citation type="journal article" date="2020" name="mSystems">
        <title>Genome- and Community-Level Interaction Insights into Carbon Utilization and Element Cycling Functions of Hydrothermarchaeota in Hydrothermal Sediment.</title>
        <authorList>
            <person name="Zhou Z."/>
            <person name="Liu Y."/>
            <person name="Xu W."/>
            <person name="Pan J."/>
            <person name="Luo Z.H."/>
            <person name="Li M."/>
        </authorList>
    </citation>
    <scope>NUCLEOTIDE SEQUENCE [LARGE SCALE GENOMIC DNA]</scope>
    <source>
        <strain evidence="11">HyVt-493</strain>
    </source>
</reference>
<gene>
    <name evidence="11" type="ORF">ENJ51_01910</name>
</gene>
<evidence type="ECO:0000256" key="4">
    <source>
        <dbReference type="ARBA" id="ARBA00022475"/>
    </source>
</evidence>
<feature type="transmembrane region" description="Helical" evidence="8">
    <location>
        <begin position="274"/>
        <end position="297"/>
    </location>
</feature>
<evidence type="ECO:0000256" key="5">
    <source>
        <dbReference type="ARBA" id="ARBA00022692"/>
    </source>
</evidence>
<feature type="domain" description="MacB-like periplasmic core" evidence="10">
    <location>
        <begin position="27"/>
        <end position="243"/>
    </location>
</feature>
<dbReference type="NCBIfam" id="TIGR02212">
    <property type="entry name" value="lolCE"/>
    <property type="match status" value="1"/>
</dbReference>
<keyword evidence="3" id="KW-0813">Transport</keyword>
<dbReference type="PANTHER" id="PTHR30489">
    <property type="entry name" value="LIPOPROTEIN-RELEASING SYSTEM TRANSMEMBRANE PROTEIN LOLE"/>
    <property type="match status" value="1"/>
</dbReference>
<evidence type="ECO:0000259" key="10">
    <source>
        <dbReference type="Pfam" id="PF12704"/>
    </source>
</evidence>
<dbReference type="InterPro" id="IPR003838">
    <property type="entry name" value="ABC3_permease_C"/>
</dbReference>
<evidence type="ECO:0000313" key="11">
    <source>
        <dbReference type="EMBL" id="HFC91548.1"/>
    </source>
</evidence>
<dbReference type="Pfam" id="PF02687">
    <property type="entry name" value="FtsX"/>
    <property type="match status" value="1"/>
</dbReference>
<feature type="transmembrane region" description="Helical" evidence="8">
    <location>
        <begin position="22"/>
        <end position="48"/>
    </location>
</feature>
<evidence type="ECO:0000256" key="6">
    <source>
        <dbReference type="ARBA" id="ARBA00022989"/>
    </source>
</evidence>
<name>A0A7V2T0V9_LEUMU</name>
<comment type="subcellular location">
    <subcellularLocation>
        <location evidence="1">Cell membrane</location>
        <topology evidence="1">Multi-pass membrane protein</topology>
    </subcellularLocation>
</comment>